<feature type="transmembrane region" description="Helical" evidence="1">
    <location>
        <begin position="60"/>
        <end position="81"/>
    </location>
</feature>
<accession>A0ABU3LNM2</accession>
<name>A0ABU3LNM2_9ACTN</name>
<evidence type="ECO:0000256" key="1">
    <source>
        <dbReference type="SAM" id="Phobius"/>
    </source>
</evidence>
<feature type="transmembrane region" description="Helical" evidence="1">
    <location>
        <begin position="15"/>
        <end position="39"/>
    </location>
</feature>
<evidence type="ECO:0000313" key="3">
    <source>
        <dbReference type="Proteomes" id="UP001257948"/>
    </source>
</evidence>
<keyword evidence="3" id="KW-1185">Reference proteome</keyword>
<evidence type="ECO:0000313" key="2">
    <source>
        <dbReference type="EMBL" id="MDT7840401.1"/>
    </source>
</evidence>
<dbReference type="EMBL" id="JAVTLL010000004">
    <property type="protein sequence ID" value="MDT7840401.1"/>
    <property type="molecule type" value="Genomic_DNA"/>
</dbReference>
<evidence type="ECO:0008006" key="4">
    <source>
        <dbReference type="Google" id="ProtNLM"/>
    </source>
</evidence>
<dbReference type="Proteomes" id="UP001257948">
    <property type="component" value="Unassembled WGS sequence"/>
</dbReference>
<gene>
    <name evidence="2" type="ORF">RQC66_06630</name>
</gene>
<keyword evidence="1" id="KW-0472">Membrane</keyword>
<keyword evidence="1" id="KW-0812">Transmembrane</keyword>
<dbReference type="RefSeq" id="WP_314198987.1">
    <property type="nucleotide sequence ID" value="NZ_JAVTLL010000004.1"/>
</dbReference>
<sequence length="82" mass="8306">MLASDAGTGDELRDFLLLVLWLLPLAAGLCAVSCAVFLGAGRRLRAAGETYAASAKGRNAVATGTVAVVLVACWGAAALVMR</sequence>
<protein>
    <recommendedName>
        <fullName evidence="4">CD225/dispanin family protein</fullName>
    </recommendedName>
</protein>
<keyword evidence="1" id="KW-1133">Transmembrane helix</keyword>
<comment type="caution">
    <text evidence="2">The sequence shown here is derived from an EMBL/GenBank/DDBJ whole genome shotgun (WGS) entry which is preliminary data.</text>
</comment>
<reference evidence="3" key="1">
    <citation type="submission" date="2023-07" db="EMBL/GenBank/DDBJ databases">
        <title>Draft genome sequence of the endophytic actinobacterium Streptomyces justiciae WPN32, a potential antibiotic producer.</title>
        <authorList>
            <person name="Yasawong M."/>
            <person name="Pana W."/>
            <person name="Ganta P."/>
            <person name="Santapan N."/>
            <person name="Songngamsuk T."/>
            <person name="Phatcharaharikarn M."/>
            <person name="Kerdtoob S."/>
            <person name="Nantapong N."/>
        </authorList>
    </citation>
    <scope>NUCLEOTIDE SEQUENCE [LARGE SCALE GENOMIC DNA]</scope>
    <source>
        <strain evidence="3">WPN32</strain>
    </source>
</reference>
<proteinExistence type="predicted"/>
<organism evidence="2 3">
    <name type="scientific">Streptomyces justiciae</name>
    <dbReference type="NCBI Taxonomy" id="2780140"/>
    <lineage>
        <taxon>Bacteria</taxon>
        <taxon>Bacillati</taxon>
        <taxon>Actinomycetota</taxon>
        <taxon>Actinomycetes</taxon>
        <taxon>Kitasatosporales</taxon>
        <taxon>Streptomycetaceae</taxon>
        <taxon>Streptomyces</taxon>
    </lineage>
</organism>